<gene>
    <name evidence="7" type="ORF">P6P90_13530</name>
</gene>
<dbReference type="InterPro" id="IPR004307">
    <property type="entry name" value="TspO_MBR"/>
</dbReference>
<keyword evidence="4 6" id="KW-1133">Transmembrane helix</keyword>
<evidence type="ECO:0000256" key="6">
    <source>
        <dbReference type="SAM" id="Phobius"/>
    </source>
</evidence>
<comment type="subcellular location">
    <subcellularLocation>
        <location evidence="1">Membrane</location>
        <topology evidence="1">Multi-pass membrane protein</topology>
    </subcellularLocation>
</comment>
<feature type="transmembrane region" description="Helical" evidence="6">
    <location>
        <begin position="81"/>
        <end position="98"/>
    </location>
</feature>
<sequence length="251" mass="28871">MSKAKKLAVVNVVGFLLVLIVNYVSQRGGENTSKISDSIDILFKPANYAFSIWGLIYLLLGIWVIRQFFATGNEAAMYERIGYWFFINCVLNSLWVILFAYKKFNLTLLCMLGILATLIVIYQKIQTSDVSRLYRLPFSIYLGWISVATIVNVFIVFYTNEITSFLGLNEQAWAIVMVVIGGLLGIWFTTKHNDIAYSLVFIWAYVAIMMRYEATDYIYRTALVMVVLLSANIVWQFVRRMKSKQMDKEGI</sequence>
<feature type="transmembrane region" description="Helical" evidence="6">
    <location>
        <begin position="195"/>
        <end position="212"/>
    </location>
</feature>
<comment type="caution">
    <text evidence="7">The sequence shown here is derived from an EMBL/GenBank/DDBJ whole genome shotgun (WGS) entry which is preliminary data.</text>
</comment>
<accession>A0ABT6H6K5</accession>
<evidence type="ECO:0000256" key="1">
    <source>
        <dbReference type="ARBA" id="ARBA00004141"/>
    </source>
</evidence>
<dbReference type="Pfam" id="PF03073">
    <property type="entry name" value="TspO_MBR"/>
    <property type="match status" value="1"/>
</dbReference>
<feature type="transmembrane region" description="Helical" evidence="6">
    <location>
        <begin position="134"/>
        <end position="159"/>
    </location>
</feature>
<dbReference type="InterPro" id="IPR038330">
    <property type="entry name" value="TspO/MBR-related_sf"/>
</dbReference>
<evidence type="ECO:0000313" key="8">
    <source>
        <dbReference type="Proteomes" id="UP001218246"/>
    </source>
</evidence>
<evidence type="ECO:0000313" key="7">
    <source>
        <dbReference type="EMBL" id="MDG5754979.1"/>
    </source>
</evidence>
<feature type="transmembrane region" description="Helical" evidence="6">
    <location>
        <begin position="104"/>
        <end position="122"/>
    </location>
</feature>
<evidence type="ECO:0000256" key="4">
    <source>
        <dbReference type="ARBA" id="ARBA00022989"/>
    </source>
</evidence>
<name>A0ABT6H6K5_9BACI</name>
<dbReference type="RefSeq" id="WP_124565792.1">
    <property type="nucleotide sequence ID" value="NZ_JARRRY010000015.1"/>
</dbReference>
<organism evidence="7 8">
    <name type="scientific">Ectobacillus antri</name>
    <dbReference type="NCBI Taxonomy" id="2486280"/>
    <lineage>
        <taxon>Bacteria</taxon>
        <taxon>Bacillati</taxon>
        <taxon>Bacillota</taxon>
        <taxon>Bacilli</taxon>
        <taxon>Bacillales</taxon>
        <taxon>Bacillaceae</taxon>
        <taxon>Ectobacillus</taxon>
    </lineage>
</organism>
<feature type="transmembrane region" description="Helical" evidence="6">
    <location>
        <begin position="171"/>
        <end position="188"/>
    </location>
</feature>
<dbReference type="Proteomes" id="UP001218246">
    <property type="component" value="Unassembled WGS sequence"/>
</dbReference>
<keyword evidence="5 6" id="KW-0472">Membrane</keyword>
<proteinExistence type="inferred from homology"/>
<feature type="transmembrane region" description="Helical" evidence="6">
    <location>
        <begin position="7"/>
        <end position="25"/>
    </location>
</feature>
<dbReference type="PANTHER" id="PTHR33802">
    <property type="entry name" value="SI:CH211-161H7.5-RELATED"/>
    <property type="match status" value="1"/>
</dbReference>
<dbReference type="Gene3D" id="1.20.1260.100">
    <property type="entry name" value="TspO/MBR protein"/>
    <property type="match status" value="1"/>
</dbReference>
<evidence type="ECO:0000256" key="2">
    <source>
        <dbReference type="ARBA" id="ARBA00007524"/>
    </source>
</evidence>
<protein>
    <submittedName>
        <fullName evidence="7">Tryptophan-rich sensory protein</fullName>
    </submittedName>
</protein>
<feature type="transmembrane region" description="Helical" evidence="6">
    <location>
        <begin position="218"/>
        <end position="238"/>
    </location>
</feature>
<keyword evidence="3 6" id="KW-0812">Transmembrane</keyword>
<reference evidence="7 8" key="1">
    <citation type="submission" date="2023-04" db="EMBL/GenBank/DDBJ databases">
        <title>Ectobacillus antri isolated from activated sludge.</title>
        <authorList>
            <person name="Yan P."/>
            <person name="Liu X."/>
        </authorList>
    </citation>
    <scope>NUCLEOTIDE SEQUENCE [LARGE SCALE GENOMIC DNA]</scope>
    <source>
        <strain evidence="7 8">C18H</strain>
    </source>
</reference>
<comment type="similarity">
    <text evidence="2">Belongs to the TspO/BZRP family.</text>
</comment>
<feature type="transmembrane region" description="Helical" evidence="6">
    <location>
        <begin position="45"/>
        <end position="69"/>
    </location>
</feature>
<dbReference type="EMBL" id="JARULN010000016">
    <property type="protein sequence ID" value="MDG5754979.1"/>
    <property type="molecule type" value="Genomic_DNA"/>
</dbReference>
<evidence type="ECO:0000256" key="5">
    <source>
        <dbReference type="ARBA" id="ARBA00023136"/>
    </source>
</evidence>
<dbReference type="PANTHER" id="PTHR33802:SF1">
    <property type="entry name" value="XK-RELATED PROTEIN"/>
    <property type="match status" value="1"/>
</dbReference>
<evidence type="ECO:0000256" key="3">
    <source>
        <dbReference type="ARBA" id="ARBA00022692"/>
    </source>
</evidence>
<keyword evidence="8" id="KW-1185">Reference proteome</keyword>